<evidence type="ECO:0000256" key="6">
    <source>
        <dbReference type="ARBA" id="ARBA00032162"/>
    </source>
</evidence>
<comment type="cofactor">
    <cofactor evidence="2">
        <name>Mg(2+)</name>
        <dbReference type="ChEBI" id="CHEBI:18420"/>
    </cofactor>
</comment>
<gene>
    <name evidence="9" type="ORF">GCM10011273_21470</name>
</gene>
<evidence type="ECO:0000256" key="4">
    <source>
        <dbReference type="ARBA" id="ARBA00016377"/>
    </source>
</evidence>
<comment type="caution">
    <text evidence="9">The sequence shown here is derived from an EMBL/GenBank/DDBJ whole genome shotgun (WGS) entry which is preliminary data.</text>
</comment>
<evidence type="ECO:0000313" key="10">
    <source>
        <dbReference type="Proteomes" id="UP000662572"/>
    </source>
</evidence>
<evidence type="ECO:0000256" key="7">
    <source>
        <dbReference type="ARBA" id="ARBA00032272"/>
    </source>
</evidence>
<dbReference type="InterPro" id="IPR015797">
    <property type="entry name" value="NUDIX_hydrolase-like_dom_sf"/>
</dbReference>
<feature type="domain" description="Nudix hydrolase" evidence="8">
    <location>
        <begin position="58"/>
        <end position="185"/>
    </location>
</feature>
<sequence>MKNSNLPPWDSLEAAAARPDWQILTQKIEFENPWMRVESYDVIAPTGNPAHYGITRFKNRAVAVVPLFDDATVVIVGQQRFALNTYSWELPEGGVPDGEDPLEGAKRELAEEAGLKAEHWREIIQMDVSNSITDEVATGYLATGLSPTKGALDETESLEIRRVPFKDLLKAVISGQVRDSQTVVCALRIHHMATTGDLPPHLINAILG</sequence>
<dbReference type="RefSeq" id="WP_189486431.1">
    <property type="nucleotide sequence ID" value="NZ_BMZB01000002.1"/>
</dbReference>
<dbReference type="PROSITE" id="PS00893">
    <property type="entry name" value="NUDIX_BOX"/>
    <property type="match status" value="1"/>
</dbReference>
<organism evidence="9 10">
    <name type="scientific">Asticcacaulis endophyticus</name>
    <dbReference type="NCBI Taxonomy" id="1395890"/>
    <lineage>
        <taxon>Bacteria</taxon>
        <taxon>Pseudomonadati</taxon>
        <taxon>Pseudomonadota</taxon>
        <taxon>Alphaproteobacteria</taxon>
        <taxon>Caulobacterales</taxon>
        <taxon>Caulobacteraceae</taxon>
        <taxon>Asticcacaulis</taxon>
    </lineage>
</organism>
<dbReference type="PANTHER" id="PTHR11839">
    <property type="entry name" value="UDP/ADP-SUGAR PYROPHOSPHATASE"/>
    <property type="match status" value="1"/>
</dbReference>
<protein>
    <recommendedName>
        <fullName evidence="4">GDP-mannose pyrophosphatase</fullName>
    </recommendedName>
    <alternativeName>
        <fullName evidence="6">GDP-mannose hydrolase</fullName>
    </alternativeName>
    <alternativeName>
        <fullName evidence="7">GDPMK</fullName>
    </alternativeName>
</protein>
<dbReference type="InterPro" id="IPR000086">
    <property type="entry name" value="NUDIX_hydrolase_dom"/>
</dbReference>
<keyword evidence="5" id="KW-0378">Hydrolase</keyword>
<dbReference type="AlphaFoldDB" id="A0A918Q787"/>
<dbReference type="GO" id="GO:0016787">
    <property type="term" value="F:hydrolase activity"/>
    <property type="evidence" value="ECO:0007669"/>
    <property type="project" value="UniProtKB-KW"/>
</dbReference>
<evidence type="ECO:0000313" key="9">
    <source>
        <dbReference type="EMBL" id="GGZ34723.1"/>
    </source>
</evidence>
<dbReference type="SUPFAM" id="SSF55811">
    <property type="entry name" value="Nudix"/>
    <property type="match status" value="1"/>
</dbReference>
<evidence type="ECO:0000259" key="8">
    <source>
        <dbReference type="PROSITE" id="PS51462"/>
    </source>
</evidence>
<reference evidence="9" key="2">
    <citation type="submission" date="2020-09" db="EMBL/GenBank/DDBJ databases">
        <authorList>
            <person name="Sun Q."/>
            <person name="Kim S."/>
        </authorList>
    </citation>
    <scope>NUCLEOTIDE SEQUENCE</scope>
    <source>
        <strain evidence="9">KCTC 32296</strain>
    </source>
</reference>
<dbReference type="Gene3D" id="3.90.79.10">
    <property type="entry name" value="Nucleoside Triphosphate Pyrophosphohydrolase"/>
    <property type="match status" value="1"/>
</dbReference>
<dbReference type="Pfam" id="PF00293">
    <property type="entry name" value="NUDIX"/>
    <property type="match status" value="1"/>
</dbReference>
<dbReference type="PANTHER" id="PTHR11839:SF18">
    <property type="entry name" value="NUDIX HYDROLASE DOMAIN-CONTAINING PROTEIN"/>
    <property type="match status" value="1"/>
</dbReference>
<reference evidence="9" key="1">
    <citation type="journal article" date="2014" name="Int. J. Syst. Evol. Microbiol.">
        <title>Complete genome sequence of Corynebacterium casei LMG S-19264T (=DSM 44701T), isolated from a smear-ripened cheese.</title>
        <authorList>
            <consortium name="US DOE Joint Genome Institute (JGI-PGF)"/>
            <person name="Walter F."/>
            <person name="Albersmeier A."/>
            <person name="Kalinowski J."/>
            <person name="Ruckert C."/>
        </authorList>
    </citation>
    <scope>NUCLEOTIDE SEQUENCE</scope>
    <source>
        <strain evidence="9">KCTC 32296</strain>
    </source>
</reference>
<evidence type="ECO:0000256" key="2">
    <source>
        <dbReference type="ARBA" id="ARBA00001946"/>
    </source>
</evidence>
<dbReference type="InterPro" id="IPR020084">
    <property type="entry name" value="NUDIX_hydrolase_CS"/>
</dbReference>
<dbReference type="EMBL" id="BMZB01000002">
    <property type="protein sequence ID" value="GGZ34723.1"/>
    <property type="molecule type" value="Genomic_DNA"/>
</dbReference>
<evidence type="ECO:0000256" key="5">
    <source>
        <dbReference type="ARBA" id="ARBA00022801"/>
    </source>
</evidence>
<accession>A0A918Q787</accession>
<evidence type="ECO:0000256" key="1">
    <source>
        <dbReference type="ARBA" id="ARBA00000847"/>
    </source>
</evidence>
<comment type="similarity">
    <text evidence="3">Belongs to the Nudix hydrolase family. NudK subfamily.</text>
</comment>
<comment type="catalytic activity">
    <reaction evidence="1">
        <text>GDP-alpha-D-mannose + H2O = alpha-D-mannose 1-phosphate + GMP + 2 H(+)</text>
        <dbReference type="Rhea" id="RHEA:27978"/>
        <dbReference type="ChEBI" id="CHEBI:15377"/>
        <dbReference type="ChEBI" id="CHEBI:15378"/>
        <dbReference type="ChEBI" id="CHEBI:57527"/>
        <dbReference type="ChEBI" id="CHEBI:58115"/>
        <dbReference type="ChEBI" id="CHEBI:58409"/>
    </reaction>
</comment>
<dbReference type="GO" id="GO:0006753">
    <property type="term" value="P:nucleoside phosphate metabolic process"/>
    <property type="evidence" value="ECO:0007669"/>
    <property type="project" value="TreeGrafter"/>
</dbReference>
<evidence type="ECO:0000256" key="3">
    <source>
        <dbReference type="ARBA" id="ARBA00007275"/>
    </source>
</evidence>
<dbReference type="GO" id="GO:0019693">
    <property type="term" value="P:ribose phosphate metabolic process"/>
    <property type="evidence" value="ECO:0007669"/>
    <property type="project" value="TreeGrafter"/>
</dbReference>
<dbReference type="CDD" id="cd24161">
    <property type="entry name" value="NUDIX_ADPRase_Ndx2"/>
    <property type="match status" value="1"/>
</dbReference>
<keyword evidence="10" id="KW-1185">Reference proteome</keyword>
<name>A0A918Q787_9CAUL</name>
<dbReference type="Proteomes" id="UP000662572">
    <property type="component" value="Unassembled WGS sequence"/>
</dbReference>
<proteinExistence type="inferred from homology"/>
<dbReference type="PROSITE" id="PS51462">
    <property type="entry name" value="NUDIX"/>
    <property type="match status" value="1"/>
</dbReference>